<feature type="region of interest" description="Disordered" evidence="3">
    <location>
        <begin position="1"/>
        <end position="36"/>
    </location>
</feature>
<dbReference type="CDD" id="cd00067">
    <property type="entry name" value="GAL4"/>
    <property type="match status" value="1"/>
</dbReference>
<protein>
    <recommendedName>
        <fullName evidence="4">Zn(2)-C6 fungal-type domain-containing protein</fullName>
    </recommendedName>
</protein>
<feature type="compositionally biased region" description="Basic and acidic residues" evidence="3">
    <location>
        <begin position="503"/>
        <end position="512"/>
    </location>
</feature>
<dbReference type="PANTHER" id="PTHR47655:SF2">
    <property type="entry name" value="QUINIC ACID UTILIZATION ACTIVATOR"/>
    <property type="match status" value="1"/>
</dbReference>
<dbReference type="InterPro" id="IPR001138">
    <property type="entry name" value="Zn2Cys6_DnaBD"/>
</dbReference>
<evidence type="ECO:0000256" key="3">
    <source>
        <dbReference type="SAM" id="MobiDB-lite"/>
    </source>
</evidence>
<dbReference type="Gene3D" id="4.10.240.10">
    <property type="entry name" value="Zn(2)-C6 fungal-type DNA-binding domain"/>
    <property type="match status" value="1"/>
</dbReference>
<dbReference type="Pfam" id="PF00172">
    <property type="entry name" value="Zn_clus"/>
    <property type="match status" value="1"/>
</dbReference>
<keyword evidence="1" id="KW-0479">Metal-binding</keyword>
<dbReference type="InterPro" id="IPR052783">
    <property type="entry name" value="Metabolic/Drug-Res_Regulator"/>
</dbReference>
<dbReference type="GO" id="GO:0045944">
    <property type="term" value="P:positive regulation of transcription by RNA polymerase II"/>
    <property type="evidence" value="ECO:0007669"/>
    <property type="project" value="TreeGrafter"/>
</dbReference>
<feature type="compositionally biased region" description="Polar residues" evidence="3">
    <location>
        <begin position="13"/>
        <end position="22"/>
    </location>
</feature>
<dbReference type="AlphaFoldDB" id="A0A3M7GYV3"/>
<dbReference type="InterPro" id="IPR007219">
    <property type="entry name" value="XnlR_reg_dom"/>
</dbReference>
<dbReference type="GO" id="GO:0008270">
    <property type="term" value="F:zinc ion binding"/>
    <property type="evidence" value="ECO:0007669"/>
    <property type="project" value="InterPro"/>
</dbReference>
<organism evidence="5 6">
    <name type="scientific">Hortaea werneckii</name>
    <name type="common">Black yeast</name>
    <name type="synonym">Cladosporium werneckii</name>
    <dbReference type="NCBI Taxonomy" id="91943"/>
    <lineage>
        <taxon>Eukaryota</taxon>
        <taxon>Fungi</taxon>
        <taxon>Dikarya</taxon>
        <taxon>Ascomycota</taxon>
        <taxon>Pezizomycotina</taxon>
        <taxon>Dothideomycetes</taxon>
        <taxon>Dothideomycetidae</taxon>
        <taxon>Mycosphaerellales</taxon>
        <taxon>Teratosphaeriaceae</taxon>
        <taxon>Hortaea</taxon>
    </lineage>
</organism>
<dbReference type="VEuPathDB" id="FungiDB:BTJ68_07275"/>
<dbReference type="PROSITE" id="PS00463">
    <property type="entry name" value="ZN2_CY6_FUNGAL_1"/>
    <property type="match status" value="1"/>
</dbReference>
<evidence type="ECO:0000259" key="4">
    <source>
        <dbReference type="PROSITE" id="PS50048"/>
    </source>
</evidence>
<feature type="domain" description="Zn(2)-C6 fungal-type" evidence="4">
    <location>
        <begin position="101"/>
        <end position="131"/>
    </location>
</feature>
<feature type="region of interest" description="Disordered" evidence="3">
    <location>
        <begin position="58"/>
        <end position="100"/>
    </location>
</feature>
<feature type="compositionally biased region" description="Basic and acidic residues" evidence="3">
    <location>
        <begin position="80"/>
        <end position="91"/>
    </location>
</feature>
<evidence type="ECO:0000313" key="5">
    <source>
        <dbReference type="EMBL" id="RMZ06234.1"/>
    </source>
</evidence>
<dbReference type="Proteomes" id="UP000269539">
    <property type="component" value="Unassembled WGS sequence"/>
</dbReference>
<evidence type="ECO:0000313" key="6">
    <source>
        <dbReference type="Proteomes" id="UP000269539"/>
    </source>
</evidence>
<dbReference type="CDD" id="cd12148">
    <property type="entry name" value="fungal_TF_MHR"/>
    <property type="match status" value="1"/>
</dbReference>
<feature type="region of interest" description="Disordered" evidence="3">
    <location>
        <begin position="211"/>
        <end position="245"/>
    </location>
</feature>
<sequence>MTSGVRAAPPLTHSPTQPSGASQAHAPSGLPRPGFAELLQSRPWREECMHVLAGVKDTIMPGDKGDVKPNPARSGSKRASKSDLSSEDRQQAPKRSRVSRACDQCRASREKCDGQQPICQTCISQSRKCSYDEQPKKRGIQPNYIRTLELTLSWLSKTFPDSEKALAAALGDPENVTRHLIAGKDSRAEALHQRWRNSVICRQIDQMLSGGPIDHPQDVHAAESTLQSPPLSAPVEQHHGQTNQSHHEIDFANETQNANQPGASRGQVSQSVHEPDMADVTSAFTINQLAGERLPLPENAWTLVEYYFAFVHAWLPVTDRQAALKLMYTYPTQDVLRVNATTGEYAELWSILALGSAILPQPAESSGTEQLCTVARSLIPSERSTFELGHLKSLVLLSICEITRQQWLPAWIFIGSAVRVLLALRCGHTWAPAGLRSQLGTTESDKAADERLKRIGLAAYVIENAIAAHFGAPTHLQSELVNSFGSVDEDGLDEWSPWNDPLSKAREGDAKTPARSYSTLNQLVRLALSSDSASPTGLGQVSSSAVLPTILRLLQNAMRTEERAHPATIVSQCESSAPDNIGVAAVPLSNSNPSANDFAINNTLLQQDQQGYQQQQLGYMSIPETAESAFSGSPAMIGTGSGRAPQNDSGEPWLSGYVARPNQLPEMEKPTTAGADIFEELAMLERTDSRSNPQFMQNLGFAPDIDLAEFFGADYQPSDPMLAYMQPSMFDPSAPENG</sequence>
<keyword evidence="2" id="KW-0539">Nucleus</keyword>
<dbReference type="EMBL" id="QWIO01000158">
    <property type="protein sequence ID" value="RMZ06234.1"/>
    <property type="molecule type" value="Genomic_DNA"/>
</dbReference>
<dbReference type="PROSITE" id="PS50048">
    <property type="entry name" value="ZN2_CY6_FUNGAL_2"/>
    <property type="match status" value="1"/>
</dbReference>
<evidence type="ECO:0000256" key="1">
    <source>
        <dbReference type="ARBA" id="ARBA00022723"/>
    </source>
</evidence>
<dbReference type="InterPro" id="IPR036864">
    <property type="entry name" value="Zn2-C6_fun-type_DNA-bd_sf"/>
</dbReference>
<dbReference type="Pfam" id="PF04082">
    <property type="entry name" value="Fungal_trans"/>
    <property type="match status" value="1"/>
</dbReference>
<dbReference type="PANTHER" id="PTHR47655">
    <property type="entry name" value="QUINIC ACID UTILIZATION ACTIVATOR"/>
    <property type="match status" value="1"/>
</dbReference>
<dbReference type="SUPFAM" id="SSF57701">
    <property type="entry name" value="Zn2/Cys6 DNA-binding domain"/>
    <property type="match status" value="1"/>
</dbReference>
<feature type="region of interest" description="Disordered" evidence="3">
    <location>
        <begin position="495"/>
        <end position="514"/>
    </location>
</feature>
<gene>
    <name evidence="5" type="ORF">D0864_02291</name>
</gene>
<dbReference type="GO" id="GO:0003677">
    <property type="term" value="F:DNA binding"/>
    <property type="evidence" value="ECO:0007669"/>
    <property type="project" value="InterPro"/>
</dbReference>
<dbReference type="GO" id="GO:0000981">
    <property type="term" value="F:DNA-binding transcription factor activity, RNA polymerase II-specific"/>
    <property type="evidence" value="ECO:0007669"/>
    <property type="project" value="InterPro"/>
</dbReference>
<evidence type="ECO:0000256" key="2">
    <source>
        <dbReference type="ARBA" id="ARBA00023242"/>
    </source>
</evidence>
<reference evidence="5 6" key="1">
    <citation type="journal article" date="2018" name="BMC Genomics">
        <title>Genomic evidence for intraspecific hybridization in a clonal and extremely halotolerant yeast.</title>
        <authorList>
            <person name="Gostincar C."/>
            <person name="Stajich J.E."/>
            <person name="Zupancic J."/>
            <person name="Zalar P."/>
            <person name="Gunde-Cimerman N."/>
        </authorList>
    </citation>
    <scope>NUCLEOTIDE SEQUENCE [LARGE SCALE GENOMIC DNA]</scope>
    <source>
        <strain evidence="5 6">EXF-10513</strain>
    </source>
</reference>
<accession>A0A3M7GYV3</accession>
<proteinExistence type="predicted"/>
<name>A0A3M7GYV3_HORWE</name>
<comment type="caution">
    <text evidence="5">The sequence shown here is derived from an EMBL/GenBank/DDBJ whole genome shotgun (WGS) entry which is preliminary data.</text>
</comment>
<dbReference type="GO" id="GO:0006351">
    <property type="term" value="P:DNA-templated transcription"/>
    <property type="evidence" value="ECO:0007669"/>
    <property type="project" value="InterPro"/>
</dbReference>
<dbReference type="SMART" id="SM00066">
    <property type="entry name" value="GAL4"/>
    <property type="match status" value="1"/>
</dbReference>